<evidence type="ECO:0000313" key="4">
    <source>
        <dbReference type="Proteomes" id="UP000254150"/>
    </source>
</evidence>
<organism evidence="3 4">
    <name type="scientific">Streptomyces griseus</name>
    <dbReference type="NCBI Taxonomy" id="1911"/>
    <lineage>
        <taxon>Bacteria</taxon>
        <taxon>Bacillati</taxon>
        <taxon>Actinomycetota</taxon>
        <taxon>Actinomycetes</taxon>
        <taxon>Kitasatosporales</taxon>
        <taxon>Streptomycetaceae</taxon>
        <taxon>Streptomyces</taxon>
    </lineage>
</organism>
<evidence type="ECO:0000313" key="3">
    <source>
        <dbReference type="EMBL" id="SUP57154.1"/>
    </source>
</evidence>
<reference evidence="3 4" key="1">
    <citation type="submission" date="2018-06" db="EMBL/GenBank/DDBJ databases">
        <authorList>
            <consortium name="Pathogen Informatics"/>
            <person name="Doyle S."/>
        </authorList>
    </citation>
    <scope>NUCLEOTIDE SEQUENCE [LARGE SCALE GENOMIC DNA]</scope>
    <source>
        <strain evidence="3 4">NCTC7807</strain>
    </source>
</reference>
<keyword evidence="2" id="KW-0812">Transmembrane</keyword>
<dbReference type="GeneID" id="95070773"/>
<protein>
    <submittedName>
        <fullName evidence="3">Protein of uncharacterized function (DUF3592)</fullName>
    </submittedName>
</protein>
<feature type="transmembrane region" description="Helical" evidence="2">
    <location>
        <begin position="46"/>
        <end position="66"/>
    </location>
</feature>
<keyword evidence="2" id="KW-0472">Membrane</keyword>
<feature type="region of interest" description="Disordered" evidence="1">
    <location>
        <begin position="1"/>
        <end position="24"/>
    </location>
</feature>
<dbReference type="RefSeq" id="WP_115068750.1">
    <property type="nucleotide sequence ID" value="NZ_UHID01000006.1"/>
</dbReference>
<keyword evidence="2" id="KW-1133">Transmembrane helix</keyword>
<gene>
    <name evidence="3" type="ORF">NCTC7807_03022</name>
</gene>
<dbReference type="EMBL" id="UHID01000006">
    <property type="protein sequence ID" value="SUP57154.1"/>
    <property type="molecule type" value="Genomic_DNA"/>
</dbReference>
<sequence length="197" mass="21395">MAKKKKNRRGEDWTPPPKSAERLAAEGRWARDAELARLPPVPPRRAILGMFAMGVVALAVFLGFLLPSQFTVDDLRSSGVTVAAEVVDTRTNKYGDLSAVEVRFRTPSGEVEAELHDWGGKQPEGLSPGSTVSVTYSPQDPKTVMTTGWVVDPPGMTFPALVCLLVTVFLTVVPTLAAVRRFALLKKKEKIVASHEA</sequence>
<evidence type="ECO:0000256" key="1">
    <source>
        <dbReference type="SAM" id="MobiDB-lite"/>
    </source>
</evidence>
<feature type="transmembrane region" description="Helical" evidence="2">
    <location>
        <begin position="158"/>
        <end position="179"/>
    </location>
</feature>
<dbReference type="AlphaFoldDB" id="A0A380NYR4"/>
<evidence type="ECO:0000256" key="2">
    <source>
        <dbReference type="SAM" id="Phobius"/>
    </source>
</evidence>
<proteinExistence type="predicted"/>
<name>A0A380NYR4_STRGR</name>
<accession>A0A380NYR4</accession>
<dbReference type="Proteomes" id="UP000254150">
    <property type="component" value="Unassembled WGS sequence"/>
</dbReference>